<proteinExistence type="inferred from homology"/>
<dbReference type="InterPro" id="IPR011961">
    <property type="entry name" value="RimM"/>
</dbReference>
<dbReference type="KEGG" id="ccoc:CCON33237_0892"/>
<name>A0A0M4TBB1_9BACT</name>
<dbReference type="InterPro" id="IPR002676">
    <property type="entry name" value="RimM_N"/>
</dbReference>
<gene>
    <name evidence="5 8" type="primary">rimM</name>
    <name evidence="8" type="ORF">CCON33237_0892</name>
</gene>
<keyword evidence="4 5" id="KW-0143">Chaperone</keyword>
<dbReference type="Pfam" id="PF01782">
    <property type="entry name" value="RimM"/>
    <property type="match status" value="1"/>
</dbReference>
<dbReference type="Gene3D" id="2.30.30.240">
    <property type="entry name" value="PRC-barrel domain"/>
    <property type="match status" value="1"/>
</dbReference>
<dbReference type="InterPro" id="IPR036976">
    <property type="entry name" value="RimM_N_sf"/>
</dbReference>
<dbReference type="HAMAP" id="MF_00014">
    <property type="entry name" value="Ribosome_mat_RimM"/>
    <property type="match status" value="1"/>
</dbReference>
<keyword evidence="1 5" id="KW-0963">Cytoplasm</keyword>
<dbReference type="NCBIfam" id="TIGR02273">
    <property type="entry name" value="16S_RimM"/>
    <property type="match status" value="1"/>
</dbReference>
<sequence length="176" mass="20246">MNSDIVEVATIGRCVGLRGYLKLHNKSDFPEQFKKGATFFDKNNDQLTIKDYNRQKELVLFENFDDLDLAKTLVNKTIYTTKELTRKNCKLKKNEFFQFDIIGLKVIENGEILGIVEDIQDNFANSLLCIKTDEKLIMSGNPKNFYIPYLEHFIISVNLDNEEILVKGAIAILENS</sequence>
<comment type="domain">
    <text evidence="5">The PRC barrel domain binds ribosomal protein uS19.</text>
</comment>
<comment type="similarity">
    <text evidence="5">Belongs to the RimM family.</text>
</comment>
<dbReference type="EMBL" id="CP012541">
    <property type="protein sequence ID" value="ALF47574.1"/>
    <property type="molecule type" value="Genomic_DNA"/>
</dbReference>
<dbReference type="Proteomes" id="UP000066049">
    <property type="component" value="Chromosome"/>
</dbReference>
<evidence type="ECO:0000256" key="5">
    <source>
        <dbReference type="HAMAP-Rule" id="MF_00014"/>
    </source>
</evidence>
<dbReference type="PATRIC" id="fig|199.248.peg.926"/>
<dbReference type="GO" id="GO:0043022">
    <property type="term" value="F:ribosome binding"/>
    <property type="evidence" value="ECO:0007669"/>
    <property type="project" value="InterPro"/>
</dbReference>
<dbReference type="SUPFAM" id="SSF50447">
    <property type="entry name" value="Translation proteins"/>
    <property type="match status" value="1"/>
</dbReference>
<dbReference type="PANTHER" id="PTHR33692:SF1">
    <property type="entry name" value="RIBOSOME MATURATION FACTOR RIMM"/>
    <property type="match status" value="1"/>
</dbReference>
<feature type="domain" description="RimM N-terminal" evidence="6">
    <location>
        <begin position="8"/>
        <end position="83"/>
    </location>
</feature>
<evidence type="ECO:0000256" key="4">
    <source>
        <dbReference type="ARBA" id="ARBA00023186"/>
    </source>
</evidence>
<feature type="domain" description="Ribosome maturation factor RimM PRC barrel" evidence="7">
    <location>
        <begin position="99"/>
        <end position="167"/>
    </location>
</feature>
<keyword evidence="3 5" id="KW-0698">rRNA processing</keyword>
<reference evidence="9" key="1">
    <citation type="submission" date="2015-08" db="EMBL/GenBank/DDBJ databases">
        <title>Comparative genomics of the Campylobacter concisus group.</title>
        <authorList>
            <person name="Miller W.G."/>
            <person name="Yee E."/>
            <person name="Chapman M.H."/>
            <person name="Huynh S."/>
            <person name="Bono J.L."/>
            <person name="On S.L.W."/>
            <person name="St Leger J."/>
            <person name="Foster G."/>
            <person name="Parker C.T."/>
        </authorList>
    </citation>
    <scope>NUCLEOTIDE SEQUENCE [LARGE SCALE GENOMIC DNA]</scope>
    <source>
        <strain evidence="9">ATCC 33237</strain>
    </source>
</reference>
<evidence type="ECO:0000256" key="3">
    <source>
        <dbReference type="ARBA" id="ARBA00022552"/>
    </source>
</evidence>
<evidence type="ECO:0000313" key="9">
    <source>
        <dbReference type="Proteomes" id="UP000066049"/>
    </source>
</evidence>
<dbReference type="Pfam" id="PF24986">
    <property type="entry name" value="PRC_RimM"/>
    <property type="match status" value="1"/>
</dbReference>
<evidence type="ECO:0000256" key="2">
    <source>
        <dbReference type="ARBA" id="ARBA00022517"/>
    </source>
</evidence>
<dbReference type="GO" id="GO:0042274">
    <property type="term" value="P:ribosomal small subunit biogenesis"/>
    <property type="evidence" value="ECO:0007669"/>
    <property type="project" value="UniProtKB-UniRule"/>
</dbReference>
<keyword evidence="2 5" id="KW-0690">Ribosome biogenesis</keyword>
<evidence type="ECO:0000256" key="1">
    <source>
        <dbReference type="ARBA" id="ARBA00022490"/>
    </source>
</evidence>
<dbReference type="GO" id="GO:0005737">
    <property type="term" value="C:cytoplasm"/>
    <property type="evidence" value="ECO:0007669"/>
    <property type="project" value="UniProtKB-SubCell"/>
</dbReference>
<dbReference type="GO" id="GO:0006364">
    <property type="term" value="P:rRNA processing"/>
    <property type="evidence" value="ECO:0007669"/>
    <property type="project" value="UniProtKB-UniRule"/>
</dbReference>
<dbReference type="InterPro" id="IPR009000">
    <property type="entry name" value="Transl_B-barrel_sf"/>
</dbReference>
<accession>A0A0M4TBB1</accession>
<comment type="subunit">
    <text evidence="5">Binds ribosomal protein uS19.</text>
</comment>
<dbReference type="Gene3D" id="2.40.30.60">
    <property type="entry name" value="RimM"/>
    <property type="match status" value="1"/>
</dbReference>
<dbReference type="InterPro" id="IPR011033">
    <property type="entry name" value="PRC_barrel-like_sf"/>
</dbReference>
<dbReference type="GeneID" id="28662568"/>
<protein>
    <recommendedName>
        <fullName evidence="5">Ribosome maturation factor RimM</fullName>
    </recommendedName>
</protein>
<dbReference type="GO" id="GO:0005840">
    <property type="term" value="C:ribosome"/>
    <property type="evidence" value="ECO:0007669"/>
    <property type="project" value="InterPro"/>
</dbReference>
<evidence type="ECO:0000259" key="7">
    <source>
        <dbReference type="Pfam" id="PF24986"/>
    </source>
</evidence>
<dbReference type="SUPFAM" id="SSF50346">
    <property type="entry name" value="PRC-barrel domain"/>
    <property type="match status" value="1"/>
</dbReference>
<comment type="function">
    <text evidence="5">An accessory protein needed during the final step in the assembly of 30S ribosomal subunit, possibly for assembly of the head region. Essential for efficient processing of 16S rRNA. May be needed both before and after RbfA during the maturation of 16S rRNA. It has affinity for free ribosomal 30S subunits but not for 70S ribosomes.</text>
</comment>
<dbReference type="AlphaFoldDB" id="A0A0M4TBB1"/>
<dbReference type="InterPro" id="IPR056792">
    <property type="entry name" value="PRC_RimM"/>
</dbReference>
<organism evidence="8 9">
    <name type="scientific">Campylobacter concisus</name>
    <dbReference type="NCBI Taxonomy" id="199"/>
    <lineage>
        <taxon>Bacteria</taxon>
        <taxon>Pseudomonadati</taxon>
        <taxon>Campylobacterota</taxon>
        <taxon>Epsilonproteobacteria</taxon>
        <taxon>Campylobacterales</taxon>
        <taxon>Campylobacteraceae</taxon>
        <taxon>Campylobacter</taxon>
    </lineage>
</organism>
<dbReference type="PANTHER" id="PTHR33692">
    <property type="entry name" value="RIBOSOME MATURATION FACTOR RIMM"/>
    <property type="match status" value="1"/>
</dbReference>
<comment type="subcellular location">
    <subcellularLocation>
        <location evidence="5">Cytoplasm</location>
    </subcellularLocation>
</comment>
<evidence type="ECO:0000313" key="8">
    <source>
        <dbReference type="EMBL" id="ALF47574.1"/>
    </source>
</evidence>
<evidence type="ECO:0000259" key="6">
    <source>
        <dbReference type="Pfam" id="PF01782"/>
    </source>
</evidence>
<dbReference type="RefSeq" id="WP_054196582.1">
    <property type="nucleotide sequence ID" value="NZ_CABMKQ010000060.1"/>
</dbReference>